<evidence type="ECO:0000313" key="3">
    <source>
        <dbReference type="Proteomes" id="UP000611629"/>
    </source>
</evidence>
<accession>A0A974BKD3</accession>
<evidence type="ECO:0000313" key="2">
    <source>
        <dbReference type="EMBL" id="NYB74471.1"/>
    </source>
</evidence>
<feature type="transmembrane region" description="Helical" evidence="1">
    <location>
        <begin position="6"/>
        <end position="28"/>
    </location>
</feature>
<keyword evidence="1" id="KW-0472">Membrane</keyword>
<reference evidence="2" key="1">
    <citation type="submission" date="2020-07" db="EMBL/GenBank/DDBJ databases">
        <title>Genomic analysis of a strain of Sedimentibacter Hydroxybenzoicus DSM7310.</title>
        <authorList>
            <person name="Ma S."/>
        </authorList>
    </citation>
    <scope>NUCLEOTIDE SEQUENCE</scope>
    <source>
        <strain evidence="2">DSM 7310</strain>
    </source>
</reference>
<evidence type="ECO:0008006" key="4">
    <source>
        <dbReference type="Google" id="ProtNLM"/>
    </source>
</evidence>
<gene>
    <name evidence="2" type="ORF">HZF24_10020</name>
</gene>
<dbReference type="EMBL" id="JACBNQ010000010">
    <property type="protein sequence ID" value="NYB74471.1"/>
    <property type="molecule type" value="Genomic_DNA"/>
</dbReference>
<dbReference type="Proteomes" id="UP000611629">
    <property type="component" value="Unassembled WGS sequence"/>
</dbReference>
<dbReference type="RefSeq" id="WP_179238181.1">
    <property type="nucleotide sequence ID" value="NZ_JACBNQ010000010.1"/>
</dbReference>
<dbReference type="AlphaFoldDB" id="A0A974BKD3"/>
<keyword evidence="1" id="KW-0812">Transmembrane</keyword>
<comment type="caution">
    <text evidence="2">The sequence shown here is derived from an EMBL/GenBank/DDBJ whole genome shotgun (WGS) entry which is preliminary data.</text>
</comment>
<name>A0A974BKD3_SEDHY</name>
<keyword evidence="3" id="KW-1185">Reference proteome</keyword>
<evidence type="ECO:0000256" key="1">
    <source>
        <dbReference type="SAM" id="Phobius"/>
    </source>
</evidence>
<keyword evidence="1" id="KW-1133">Transmembrane helix</keyword>
<organism evidence="2 3">
    <name type="scientific">Sedimentibacter hydroxybenzoicus DSM 7310</name>
    <dbReference type="NCBI Taxonomy" id="1123245"/>
    <lineage>
        <taxon>Bacteria</taxon>
        <taxon>Bacillati</taxon>
        <taxon>Bacillota</taxon>
        <taxon>Tissierellia</taxon>
        <taxon>Sedimentibacter</taxon>
    </lineage>
</organism>
<sequence>MDINNLIQNFGFPVSCVIGCGWFIYKMYFNSTEENKKREERNYEMLGRFQTSIDKFADVLEGYEQKLTVIERDVKDIKDVVNK</sequence>
<protein>
    <recommendedName>
        <fullName evidence="4">BhlA holin family protein</fullName>
    </recommendedName>
</protein>
<proteinExistence type="predicted"/>